<dbReference type="InterPro" id="IPR036849">
    <property type="entry name" value="Enolase-like_C_sf"/>
</dbReference>
<dbReference type="EMBL" id="JARRAG010000001">
    <property type="protein sequence ID" value="MDG3002899.1"/>
    <property type="molecule type" value="Genomic_DNA"/>
</dbReference>
<keyword evidence="7" id="KW-1185">Reference proteome</keyword>
<dbReference type="Pfam" id="PF02746">
    <property type="entry name" value="MR_MLE_N"/>
    <property type="match status" value="1"/>
</dbReference>
<dbReference type="InterPro" id="IPR029065">
    <property type="entry name" value="Enolase_C-like"/>
</dbReference>
<dbReference type="SUPFAM" id="SSF51604">
    <property type="entry name" value="Enolase C-terminal domain-like"/>
    <property type="match status" value="1"/>
</dbReference>
<evidence type="ECO:0000256" key="2">
    <source>
        <dbReference type="ARBA" id="ARBA00022723"/>
    </source>
</evidence>
<evidence type="ECO:0000256" key="3">
    <source>
        <dbReference type="ARBA" id="ARBA00029491"/>
    </source>
</evidence>
<evidence type="ECO:0000313" key="6">
    <source>
        <dbReference type="EMBL" id="MDG3002899.1"/>
    </source>
</evidence>
<evidence type="ECO:0000256" key="1">
    <source>
        <dbReference type="ARBA" id="ARBA00001968"/>
    </source>
</evidence>
<dbReference type="NCBIfam" id="TIGR01928">
    <property type="entry name" value="menC_lowGC_arch"/>
    <property type="match status" value="1"/>
</dbReference>
<dbReference type="Gene3D" id="3.20.20.120">
    <property type="entry name" value="Enolase-like C-terminal domain"/>
    <property type="match status" value="1"/>
</dbReference>
<evidence type="ECO:0000259" key="5">
    <source>
        <dbReference type="SMART" id="SM00922"/>
    </source>
</evidence>
<dbReference type="RefSeq" id="WP_277859258.1">
    <property type="nucleotide sequence ID" value="NZ_JARRAG010000001.1"/>
</dbReference>
<proteinExistence type="predicted"/>
<dbReference type="Proteomes" id="UP001216907">
    <property type="component" value="Unassembled WGS sequence"/>
</dbReference>
<dbReference type="SFLD" id="SFLDS00001">
    <property type="entry name" value="Enolase"/>
    <property type="match status" value="1"/>
</dbReference>
<dbReference type="InterPro" id="IPR013341">
    <property type="entry name" value="Mandelate_racemase_N_dom"/>
</dbReference>
<evidence type="ECO:0000313" key="7">
    <source>
        <dbReference type="Proteomes" id="UP001216907"/>
    </source>
</evidence>
<feature type="domain" description="Mandelate racemase/muconate lactonizing enzyme C-terminal" evidence="5">
    <location>
        <begin position="149"/>
        <end position="241"/>
    </location>
</feature>
<dbReference type="GO" id="GO:0043748">
    <property type="term" value="F:O-succinylbenzoate synthase activity"/>
    <property type="evidence" value="ECO:0007669"/>
    <property type="project" value="UniProtKB-EC"/>
</dbReference>
<sequence>MFTSTSPIERVVVTRIQIPMKSSWPEATGGAGVKESVLVSIETALGVAHGESSPPPAGVGPSLDAVWEELTGTIAPKLLGLSVDCTERIGEAAASWRTSPTATAGAETALWDLLGQEHRVTVAQLLGADETQIRMGVESGLALGLYPSVVELLEAIEAHIGEGYRRIKIRIAPGRDLEFVRAIRQHFLDVELMVDGGGEYSAADADLFRELDDLDLLMIEQPFAPGDLAALAELQKDLVTPICIDETADSHDRTAEAIRRGSCRIVNLKIQRIGGLGAARAMHDLCFQHGVACWVGSTPEFGLGQAYGVHLGTLANCKYPSDIEPSARWFVDDFVAPAFEMSSPGVFAVPNRPGVGVQVDLQKVHRYKVRQQEFTRTVSA</sequence>
<protein>
    <recommendedName>
        <fullName evidence="3 4">o-succinylbenzoate synthase</fullName>
        <ecNumber evidence="3 4">4.2.1.113</ecNumber>
    </recommendedName>
</protein>
<evidence type="ECO:0000256" key="4">
    <source>
        <dbReference type="NCBIfam" id="TIGR01928"/>
    </source>
</evidence>
<dbReference type="EC" id="4.2.1.113" evidence="3 4"/>
<dbReference type="Pfam" id="PF13378">
    <property type="entry name" value="MR_MLE_C"/>
    <property type="match status" value="1"/>
</dbReference>
<dbReference type="InterPro" id="IPR029017">
    <property type="entry name" value="Enolase-like_N"/>
</dbReference>
<organism evidence="6 7">
    <name type="scientific">Paludisphaera mucosa</name>
    <dbReference type="NCBI Taxonomy" id="3030827"/>
    <lineage>
        <taxon>Bacteria</taxon>
        <taxon>Pseudomonadati</taxon>
        <taxon>Planctomycetota</taxon>
        <taxon>Planctomycetia</taxon>
        <taxon>Isosphaerales</taxon>
        <taxon>Isosphaeraceae</taxon>
        <taxon>Paludisphaera</taxon>
    </lineage>
</organism>
<keyword evidence="2" id="KW-0479">Metal-binding</keyword>
<gene>
    <name evidence="6" type="primary">menC</name>
    <name evidence="6" type="ORF">PZE19_03895</name>
</gene>
<dbReference type="PANTHER" id="PTHR48073">
    <property type="entry name" value="O-SUCCINYLBENZOATE SYNTHASE-RELATED"/>
    <property type="match status" value="1"/>
</dbReference>
<comment type="cofactor">
    <cofactor evidence="1">
        <name>a divalent metal cation</name>
        <dbReference type="ChEBI" id="CHEBI:60240"/>
    </cofactor>
</comment>
<reference evidence="6 7" key="1">
    <citation type="submission" date="2023-03" db="EMBL/GenBank/DDBJ databases">
        <title>Paludisphaera mucosa sp. nov. a novel planctomycete from northern fen.</title>
        <authorList>
            <person name="Ivanova A."/>
        </authorList>
    </citation>
    <scope>NUCLEOTIDE SEQUENCE [LARGE SCALE GENOMIC DNA]</scope>
    <source>
        <strain evidence="6 7">Pla2</strain>
    </source>
</reference>
<dbReference type="InterPro" id="IPR013342">
    <property type="entry name" value="Mandelate_racemase_C"/>
</dbReference>
<dbReference type="SUPFAM" id="SSF54826">
    <property type="entry name" value="Enolase N-terminal domain-like"/>
    <property type="match status" value="1"/>
</dbReference>
<accession>A0ABT6F662</accession>
<comment type="caution">
    <text evidence="6">The sequence shown here is derived from an EMBL/GenBank/DDBJ whole genome shotgun (WGS) entry which is preliminary data.</text>
</comment>
<dbReference type="InterPro" id="IPR010197">
    <property type="entry name" value="OSBS/NAAAR"/>
</dbReference>
<dbReference type="Gene3D" id="3.30.390.10">
    <property type="entry name" value="Enolase-like, N-terminal domain"/>
    <property type="match status" value="1"/>
</dbReference>
<name>A0ABT6F662_9BACT</name>
<keyword evidence="6" id="KW-0456">Lyase</keyword>
<dbReference type="SMART" id="SM00922">
    <property type="entry name" value="MR_MLE"/>
    <property type="match status" value="1"/>
</dbReference>